<dbReference type="SUPFAM" id="SSF55729">
    <property type="entry name" value="Acyl-CoA N-acyltransferases (Nat)"/>
    <property type="match status" value="1"/>
</dbReference>
<feature type="domain" description="N-acetyltransferase" evidence="9">
    <location>
        <begin position="1"/>
        <end position="173"/>
    </location>
</feature>
<evidence type="ECO:0000313" key="11">
    <source>
        <dbReference type="Proteomes" id="UP000007383"/>
    </source>
</evidence>
<evidence type="ECO:0000256" key="7">
    <source>
        <dbReference type="ARBA" id="ARBA00048924"/>
    </source>
</evidence>
<reference evidence="11" key="1">
    <citation type="journal article" date="2013" name="Stand. Genomic Sci.">
        <title>Complete genome sequence of the halophilic bacterium Spirochaeta africana type strain (Z-7692(T)) from the alkaline Lake Magadi in the East African Rift.</title>
        <authorList>
            <person name="Liolos K."/>
            <person name="Abt B."/>
            <person name="Scheuner C."/>
            <person name="Teshima H."/>
            <person name="Held B."/>
            <person name="Lapidus A."/>
            <person name="Nolan M."/>
            <person name="Lucas S."/>
            <person name="Deshpande S."/>
            <person name="Cheng J.F."/>
            <person name="Tapia R."/>
            <person name="Goodwin L.A."/>
            <person name="Pitluck S."/>
            <person name="Pagani I."/>
            <person name="Ivanova N."/>
            <person name="Mavromatis K."/>
            <person name="Mikhailova N."/>
            <person name="Huntemann M."/>
            <person name="Pati A."/>
            <person name="Chen A."/>
            <person name="Palaniappan K."/>
            <person name="Land M."/>
            <person name="Rohde M."/>
            <person name="Tindall B.J."/>
            <person name="Detter J.C."/>
            <person name="Goker M."/>
            <person name="Bristow J."/>
            <person name="Eisen J.A."/>
            <person name="Markowitz V."/>
            <person name="Hugenholtz P."/>
            <person name="Woyke T."/>
            <person name="Klenk H.P."/>
            <person name="Kyrpides N.C."/>
        </authorList>
    </citation>
    <scope>NUCLEOTIDE SEQUENCE</scope>
    <source>
        <strain evidence="11">ATCC 700263 / DSM 8902 / Z-7692</strain>
    </source>
</reference>
<evidence type="ECO:0000256" key="3">
    <source>
        <dbReference type="ARBA" id="ARBA00012355"/>
    </source>
</evidence>
<keyword evidence="11" id="KW-1185">Reference proteome</keyword>
<dbReference type="UniPathway" id="UPA00067">
    <property type="reaction ID" value="UER00122"/>
</dbReference>
<dbReference type="Pfam" id="PF00583">
    <property type="entry name" value="Acetyltransf_1"/>
    <property type="match status" value="1"/>
</dbReference>
<evidence type="ECO:0000256" key="6">
    <source>
        <dbReference type="ARBA" id="ARBA00023315"/>
    </source>
</evidence>
<accession>H9UMW7</accession>
<evidence type="ECO:0000256" key="4">
    <source>
        <dbReference type="ARBA" id="ARBA00017935"/>
    </source>
</evidence>
<dbReference type="Proteomes" id="UP000007383">
    <property type="component" value="Chromosome"/>
</dbReference>
<comment type="similarity">
    <text evidence="2 8">Belongs to the acetyltransferase family. EctA subfamily.</text>
</comment>
<dbReference type="PANTHER" id="PTHR43072">
    <property type="entry name" value="N-ACETYLTRANSFERASE"/>
    <property type="match status" value="1"/>
</dbReference>
<dbReference type="CDD" id="cd04301">
    <property type="entry name" value="NAT_SF"/>
    <property type="match status" value="1"/>
</dbReference>
<dbReference type="EMBL" id="CP003282">
    <property type="protein sequence ID" value="AFG38860.1"/>
    <property type="molecule type" value="Genomic_DNA"/>
</dbReference>
<dbReference type="GO" id="GO:0019491">
    <property type="term" value="P:ectoine biosynthetic process"/>
    <property type="evidence" value="ECO:0007669"/>
    <property type="project" value="UniProtKB-UniPathway"/>
</dbReference>
<dbReference type="EC" id="2.3.1.178" evidence="3 8"/>
<dbReference type="KEGG" id="sfc:Spiaf_2836"/>
<dbReference type="eggNOG" id="COG0456">
    <property type="taxonomic scope" value="Bacteria"/>
</dbReference>
<comment type="function">
    <text evidence="8">Catalyzes the acetylation of L-2,4-diaminobutyrate (DABA) to gamma-N-acetyl-alpha,gamma-diaminobutyric acid (ADABA) with acetyl coenzyme A.</text>
</comment>
<organism evidence="10 11">
    <name type="scientific">Spirochaeta africana (strain ATCC 700263 / DSM 8902 / Z-7692)</name>
    <dbReference type="NCBI Taxonomy" id="889378"/>
    <lineage>
        <taxon>Bacteria</taxon>
        <taxon>Pseudomonadati</taxon>
        <taxon>Spirochaetota</taxon>
        <taxon>Spirochaetia</taxon>
        <taxon>Spirochaetales</taxon>
        <taxon>Spirochaetaceae</taxon>
        <taxon>Spirochaeta</taxon>
    </lineage>
</organism>
<dbReference type="RefSeq" id="WP_014456842.1">
    <property type="nucleotide sequence ID" value="NC_017098.1"/>
</dbReference>
<evidence type="ECO:0000256" key="2">
    <source>
        <dbReference type="ARBA" id="ARBA00010712"/>
    </source>
</evidence>
<dbReference type="InterPro" id="IPR016181">
    <property type="entry name" value="Acyl_CoA_acyltransferase"/>
</dbReference>
<keyword evidence="6 8" id="KW-0012">Acyltransferase</keyword>
<proteinExistence type="inferred from homology"/>
<sequence>MNFRHPTAEDGAAIWRIVRDSGVLDLNSSYCYLMMGHYFGDTCIVAEDPHTDPAANGDRLAGFIVGFRPPQDPATLFVWQVAVDPGHRGKGVGSRMLQALLAAQPAEEIHYIEATISPSNTASQALFRKAAATLKTDCSVSDLFLADMFPGSGEHEPEHRYRIGPFTLSNSANQ</sequence>
<dbReference type="GO" id="GO:0033816">
    <property type="term" value="F:diaminobutyrate acetyltransferase activity"/>
    <property type="evidence" value="ECO:0007669"/>
    <property type="project" value="UniProtKB-EC"/>
</dbReference>
<comment type="catalytic activity">
    <reaction evidence="7 8">
        <text>L-2,4-diaminobutanoate + acetyl-CoA = (2S)-4-acetamido-2-aminobutanoate + CoA + H(+)</text>
        <dbReference type="Rhea" id="RHEA:16901"/>
        <dbReference type="ChEBI" id="CHEBI:15378"/>
        <dbReference type="ChEBI" id="CHEBI:57287"/>
        <dbReference type="ChEBI" id="CHEBI:57288"/>
        <dbReference type="ChEBI" id="CHEBI:58761"/>
        <dbReference type="ChEBI" id="CHEBI:58929"/>
        <dbReference type="EC" id="2.3.1.178"/>
    </reaction>
</comment>
<name>H9UMW7_SPIAZ</name>
<dbReference type="InterPro" id="IPR012772">
    <property type="entry name" value="Ectoine_EctA"/>
</dbReference>
<evidence type="ECO:0000256" key="1">
    <source>
        <dbReference type="ARBA" id="ARBA00004978"/>
    </source>
</evidence>
<gene>
    <name evidence="8" type="primary">ectA</name>
    <name evidence="10" type="ordered locus">Spiaf_2836</name>
</gene>
<dbReference type="AlphaFoldDB" id="H9UMW7"/>
<dbReference type="InterPro" id="IPR000182">
    <property type="entry name" value="GNAT_dom"/>
</dbReference>
<comment type="pathway">
    <text evidence="1 8">Amine and polyamine biosynthesis; ectoine biosynthesis; L-ectoine from L-aspartate 4-semialdehyde: step 2/3.</text>
</comment>
<dbReference type="PATRIC" id="fig|889378.3.peg.2810"/>
<dbReference type="Gene3D" id="3.40.630.30">
    <property type="match status" value="1"/>
</dbReference>
<evidence type="ECO:0000313" key="10">
    <source>
        <dbReference type="EMBL" id="AFG38860.1"/>
    </source>
</evidence>
<evidence type="ECO:0000259" key="9">
    <source>
        <dbReference type="PROSITE" id="PS51186"/>
    </source>
</evidence>
<protein>
    <recommendedName>
        <fullName evidence="4 8">L-2,4-diaminobutyric acid acetyltransferase</fullName>
        <shortName evidence="8">DABA acetyltransferase</shortName>
        <ecNumber evidence="3 8">2.3.1.178</ecNumber>
    </recommendedName>
</protein>
<evidence type="ECO:0000256" key="5">
    <source>
        <dbReference type="ARBA" id="ARBA00022679"/>
    </source>
</evidence>
<dbReference type="HOGENOM" id="CLU_111896_0_0_12"/>
<dbReference type="PROSITE" id="PS51186">
    <property type="entry name" value="GNAT"/>
    <property type="match status" value="1"/>
</dbReference>
<dbReference type="PANTHER" id="PTHR43072:SF23">
    <property type="entry name" value="UPF0039 PROTEIN C11D3.02C"/>
    <property type="match status" value="1"/>
</dbReference>
<evidence type="ECO:0000256" key="8">
    <source>
        <dbReference type="RuleBase" id="RU365045"/>
    </source>
</evidence>
<dbReference type="STRING" id="889378.Spiaf_2836"/>
<keyword evidence="5 8" id="KW-0808">Transferase</keyword>
<dbReference type="NCBIfam" id="TIGR02406">
    <property type="entry name" value="ectoine_EctA"/>
    <property type="match status" value="1"/>
</dbReference>
<dbReference type="OrthoDB" id="7163760at2"/>